<evidence type="ECO:0000256" key="8">
    <source>
        <dbReference type="ARBA" id="ARBA00023125"/>
    </source>
</evidence>
<evidence type="ECO:0000256" key="11">
    <source>
        <dbReference type="ARBA" id="ARBA00048954"/>
    </source>
</evidence>
<dbReference type="SUPFAM" id="SSF52540">
    <property type="entry name" value="P-loop containing nucleoside triphosphate hydrolases"/>
    <property type="match status" value="1"/>
</dbReference>
<dbReference type="InterPro" id="IPR007694">
    <property type="entry name" value="DNA_helicase_DnaB-like_C"/>
</dbReference>
<feature type="domain" description="SF4 helicase" evidence="12">
    <location>
        <begin position="179"/>
        <end position="444"/>
    </location>
</feature>
<evidence type="ECO:0000256" key="3">
    <source>
        <dbReference type="ARBA" id="ARBA00022705"/>
    </source>
</evidence>
<gene>
    <name evidence="13" type="ORF">AV942_08595</name>
</gene>
<dbReference type="InterPro" id="IPR007693">
    <property type="entry name" value="DNA_helicase_DnaB-like_N"/>
</dbReference>
<dbReference type="Gene3D" id="1.10.860.10">
    <property type="entry name" value="DNAb Helicase, Chain A"/>
    <property type="match status" value="1"/>
</dbReference>
<keyword evidence="7" id="KW-0067">ATP-binding</keyword>
<evidence type="ECO:0000256" key="7">
    <source>
        <dbReference type="ARBA" id="ARBA00022840"/>
    </source>
</evidence>
<dbReference type="InterPro" id="IPR027417">
    <property type="entry name" value="P-loop_NTPase"/>
</dbReference>
<sequence length="461" mass="51876">MIANNPQPQNLRVPPHSLEAEQSVLAAIMAYGKAEQDIREAMDMLSPDMFYNTFHQDIYRTITNMGETDAVALADEMVRLKIVEQQQFADVVGLAASSFTKAGISRYVNIIRERHAQRYMIDLAHNALEQMYNGESAEGAMSELSERASLIDTSTVYEPRYIGDMVGEWVDVMEKRANNDQSVIGVPTGIEGIDKDIVGLGANWLIVLGGRPSHGKSLVAQHIANSVSTQGEVLFMSMEMSYGEIMDRVISLMSHCDPTEIRRGTLEEHDFARVSEFLKRIKADNYKLYYDDTPSLTIDQVCARAKAFKRKHPNCKLIQIDYLGLMQTPKAERNDLSIKTITNRLKQLSKEIGVPIMLLTQLSREADKAERNAMNHLADSSAIERDADLVIFCRNLGVHSPQIPKLKGHWMINCGKNRHGPMFNDVYLKSLNNRIIEMNLDEIAHLMEVDAKKSNKGGFDL</sequence>
<dbReference type="GO" id="GO:0005524">
    <property type="term" value="F:ATP binding"/>
    <property type="evidence" value="ECO:0007669"/>
    <property type="project" value="UniProtKB-KW"/>
</dbReference>
<dbReference type="GO" id="GO:0003677">
    <property type="term" value="F:DNA binding"/>
    <property type="evidence" value="ECO:0007669"/>
    <property type="project" value="UniProtKB-KW"/>
</dbReference>
<dbReference type="GO" id="GO:0016787">
    <property type="term" value="F:hydrolase activity"/>
    <property type="evidence" value="ECO:0007669"/>
    <property type="project" value="UniProtKB-KW"/>
</dbReference>
<evidence type="ECO:0000256" key="4">
    <source>
        <dbReference type="ARBA" id="ARBA00022741"/>
    </source>
</evidence>
<dbReference type="InterPro" id="IPR036185">
    <property type="entry name" value="DNA_heli_DnaB-like_N_sf"/>
</dbReference>
<comment type="similarity">
    <text evidence="1">Belongs to the helicase family. DnaB subfamily.</text>
</comment>
<evidence type="ECO:0000256" key="9">
    <source>
        <dbReference type="ARBA" id="ARBA00023235"/>
    </source>
</evidence>
<keyword evidence="5" id="KW-0378">Hydrolase</keyword>
<evidence type="ECO:0000256" key="10">
    <source>
        <dbReference type="ARBA" id="ARBA00044969"/>
    </source>
</evidence>
<organism evidence="13 14">
    <name type="scientific">Alteromonas mediterranea</name>
    <dbReference type="NCBI Taxonomy" id="314275"/>
    <lineage>
        <taxon>Bacteria</taxon>
        <taxon>Pseudomonadati</taxon>
        <taxon>Pseudomonadota</taxon>
        <taxon>Gammaproteobacteria</taxon>
        <taxon>Alteromonadales</taxon>
        <taxon>Alteromonadaceae</taxon>
        <taxon>Alteromonas/Salinimonas group</taxon>
        <taxon>Alteromonas</taxon>
    </lineage>
</organism>
<dbReference type="Pfam" id="PF00772">
    <property type="entry name" value="DnaB"/>
    <property type="match status" value="1"/>
</dbReference>
<dbReference type="EC" id="5.6.2.3" evidence="10"/>
<keyword evidence="9" id="KW-0413">Isomerase</keyword>
<dbReference type="PROSITE" id="PS51199">
    <property type="entry name" value="SF4_HELICASE"/>
    <property type="match status" value="1"/>
</dbReference>
<keyword evidence="3" id="KW-0235">DNA replication</keyword>
<reference evidence="13 14" key="1">
    <citation type="submission" date="2015-12" db="EMBL/GenBank/DDBJ databases">
        <title>Intraspecies pangenome expansion in the marine bacterium Alteromonas.</title>
        <authorList>
            <person name="Lopez-Perez M."/>
            <person name="Rodriguez-Valera F."/>
        </authorList>
    </citation>
    <scope>NUCLEOTIDE SEQUENCE [LARGE SCALE GENOMIC DNA]</scope>
    <source>
        <strain evidence="13 14">UM8</strain>
    </source>
</reference>
<keyword evidence="8" id="KW-0238">DNA-binding</keyword>
<proteinExistence type="inferred from homology"/>
<evidence type="ECO:0000256" key="5">
    <source>
        <dbReference type="ARBA" id="ARBA00022801"/>
    </source>
</evidence>
<keyword evidence="4" id="KW-0547">Nucleotide-binding</keyword>
<dbReference type="AlphaFoldDB" id="A0AAC8XKA2"/>
<dbReference type="PANTHER" id="PTHR30153:SF2">
    <property type="entry name" value="REPLICATIVE DNA HELICASE"/>
    <property type="match status" value="1"/>
</dbReference>
<dbReference type="Pfam" id="PF03796">
    <property type="entry name" value="DnaB_C"/>
    <property type="match status" value="1"/>
</dbReference>
<evidence type="ECO:0000256" key="6">
    <source>
        <dbReference type="ARBA" id="ARBA00022806"/>
    </source>
</evidence>
<dbReference type="SUPFAM" id="SSF48024">
    <property type="entry name" value="N-terminal domain of DnaB helicase"/>
    <property type="match status" value="1"/>
</dbReference>
<dbReference type="InterPro" id="IPR016136">
    <property type="entry name" value="DNA_helicase_N/primase_C"/>
</dbReference>
<dbReference type="Gene3D" id="3.40.50.300">
    <property type="entry name" value="P-loop containing nucleotide triphosphate hydrolases"/>
    <property type="match status" value="1"/>
</dbReference>
<accession>A0AAC8XKA2</accession>
<dbReference type="GO" id="GO:1990077">
    <property type="term" value="C:primosome complex"/>
    <property type="evidence" value="ECO:0007669"/>
    <property type="project" value="UniProtKB-KW"/>
</dbReference>
<dbReference type="GO" id="GO:0043139">
    <property type="term" value="F:5'-3' DNA helicase activity"/>
    <property type="evidence" value="ECO:0007669"/>
    <property type="project" value="UniProtKB-EC"/>
</dbReference>
<dbReference type="GO" id="GO:0006269">
    <property type="term" value="P:DNA replication, synthesis of primer"/>
    <property type="evidence" value="ECO:0007669"/>
    <property type="project" value="UniProtKB-KW"/>
</dbReference>
<name>A0AAC8XKA2_9ALTE</name>
<dbReference type="RefSeq" id="WP_015066980.1">
    <property type="nucleotide sequence ID" value="NZ_CP013928.1"/>
</dbReference>
<evidence type="ECO:0000313" key="13">
    <source>
        <dbReference type="EMBL" id="AMJ78344.1"/>
    </source>
</evidence>
<evidence type="ECO:0000259" key="12">
    <source>
        <dbReference type="PROSITE" id="PS51199"/>
    </source>
</evidence>
<dbReference type="PANTHER" id="PTHR30153">
    <property type="entry name" value="REPLICATIVE DNA HELICASE DNAB"/>
    <property type="match status" value="1"/>
</dbReference>
<comment type="catalytic activity">
    <reaction evidence="11">
        <text>ATP + H2O = ADP + phosphate + H(+)</text>
        <dbReference type="Rhea" id="RHEA:13065"/>
        <dbReference type="ChEBI" id="CHEBI:15377"/>
        <dbReference type="ChEBI" id="CHEBI:15378"/>
        <dbReference type="ChEBI" id="CHEBI:30616"/>
        <dbReference type="ChEBI" id="CHEBI:43474"/>
        <dbReference type="ChEBI" id="CHEBI:456216"/>
        <dbReference type="EC" id="5.6.2.3"/>
    </reaction>
</comment>
<protein>
    <recommendedName>
        <fullName evidence="10">DNA 5'-3' helicase</fullName>
        <ecNumber evidence="10">5.6.2.3</ecNumber>
    </recommendedName>
</protein>
<dbReference type="Proteomes" id="UP000061468">
    <property type="component" value="Chromosome"/>
</dbReference>
<evidence type="ECO:0000256" key="1">
    <source>
        <dbReference type="ARBA" id="ARBA00008428"/>
    </source>
</evidence>
<keyword evidence="2" id="KW-0639">Primosome</keyword>
<evidence type="ECO:0000313" key="14">
    <source>
        <dbReference type="Proteomes" id="UP000061468"/>
    </source>
</evidence>
<evidence type="ECO:0000256" key="2">
    <source>
        <dbReference type="ARBA" id="ARBA00022515"/>
    </source>
</evidence>
<dbReference type="EMBL" id="CP013928">
    <property type="protein sequence ID" value="AMJ78344.1"/>
    <property type="molecule type" value="Genomic_DNA"/>
</dbReference>
<dbReference type="GO" id="GO:0005829">
    <property type="term" value="C:cytosol"/>
    <property type="evidence" value="ECO:0007669"/>
    <property type="project" value="TreeGrafter"/>
</dbReference>
<keyword evidence="6" id="KW-0347">Helicase</keyword>